<feature type="transmembrane region" description="Helical" evidence="1">
    <location>
        <begin position="39"/>
        <end position="62"/>
    </location>
</feature>
<sequence length="615" mass="70535">MHRPIPYRLRADTLFWMLSWLALAVHLTTFFEASTTPGLMFYQFVLIGTYALMFLFPSWLLSRLSRWLPRGGQFTVQIVMTTLVQLLVYTDGLLWTLYGFHLNGFVWNIITTPGGIAALGSSESSYFGFAMIGFGFLLSQTVLRLLASAVLRFAPRLRLPRMAWVLSLFFIMTLGDRFSYAVSQFYGYTPLLETAQRVPFYQPLTMSRFLDETLGLDRPQSLKIENATLKGQLAYPQAPLYIQPPEKPLNLVWLVSESWRADTLNAYVMPQTTAFSEHALRYQNHFSGGNGTRMGLFSQFYGLPANLWFPVLNARIGSPVIDVLQQQDYQIRLFTSAKFTYPEFDKTLFVRVPPEQMQAFDSAPTWQRDRKNVGDLLDFIDQRDPNKPFMTFMFFESPHANYNFPPESVIEPDYLPDFSYASMDLERDIEGIRKRYLNAVHHLDGQIARVLDHLKAKDLMNDTLIVITGDHGEEFMEHGRWGHNSTFSDEQIRVPMVLWVPGREAQQESLRTSHVDLLPTLLPLLGVQNPGRDYSIGHSLFEPKANRTLIAGDWDRLAFIDEHHKVVVPFANGNFTAMQASQANDNALPNPMQVVQQLLPVIRTELQGFRRFMAH</sequence>
<dbReference type="InterPro" id="IPR017850">
    <property type="entry name" value="Alkaline_phosphatase_core_sf"/>
</dbReference>
<protein>
    <submittedName>
        <fullName evidence="4">Sulfatase-like hydrolase/transferase</fullName>
    </submittedName>
</protein>
<proteinExistence type="predicted"/>
<accession>A0ABR8TQ59</accession>
<dbReference type="PANTHER" id="PTHR43751:SF3">
    <property type="entry name" value="SULFATASE N-TERMINAL DOMAIN-CONTAINING PROTEIN"/>
    <property type="match status" value="1"/>
</dbReference>
<evidence type="ECO:0000259" key="2">
    <source>
        <dbReference type="Pfam" id="PF00884"/>
    </source>
</evidence>
<feature type="transmembrane region" description="Helical" evidence="1">
    <location>
        <begin position="163"/>
        <end position="182"/>
    </location>
</feature>
<dbReference type="Pfam" id="PF00884">
    <property type="entry name" value="Sulfatase"/>
    <property type="match status" value="1"/>
</dbReference>
<keyword evidence="1" id="KW-1133">Transmembrane helix</keyword>
<keyword evidence="1" id="KW-0472">Membrane</keyword>
<dbReference type="Pfam" id="PF11893">
    <property type="entry name" value="DUF3413"/>
    <property type="match status" value="1"/>
</dbReference>
<comment type="caution">
    <text evidence="4">The sequence shown here is derived from an EMBL/GenBank/DDBJ whole genome shotgun (WGS) entry which is preliminary data.</text>
</comment>
<dbReference type="InterPro" id="IPR024588">
    <property type="entry name" value="YejM_N"/>
</dbReference>
<dbReference type="Proteomes" id="UP000611945">
    <property type="component" value="Unassembled WGS sequence"/>
</dbReference>
<evidence type="ECO:0000313" key="5">
    <source>
        <dbReference type="Proteomes" id="UP000611945"/>
    </source>
</evidence>
<keyword evidence="5" id="KW-1185">Reference proteome</keyword>
<feature type="transmembrane region" description="Helical" evidence="1">
    <location>
        <begin position="126"/>
        <end position="151"/>
    </location>
</feature>
<dbReference type="InterPro" id="IPR012159">
    <property type="entry name" value="YejM-like"/>
</dbReference>
<dbReference type="InterPro" id="IPR000917">
    <property type="entry name" value="Sulfatase_N"/>
</dbReference>
<dbReference type="PIRSF" id="PIRSF004950">
    <property type="entry name" value="Mmb_sulf_HI0842"/>
    <property type="match status" value="1"/>
</dbReference>
<evidence type="ECO:0000313" key="4">
    <source>
        <dbReference type="EMBL" id="MBD7977444.1"/>
    </source>
</evidence>
<dbReference type="CDD" id="cd16148">
    <property type="entry name" value="sulfatase_like"/>
    <property type="match status" value="1"/>
</dbReference>
<feature type="domain" description="Sulfatase N-terminal" evidence="2">
    <location>
        <begin position="250"/>
        <end position="527"/>
    </location>
</feature>
<dbReference type="RefSeq" id="WP_251836220.1">
    <property type="nucleotide sequence ID" value="NZ_JACSQG010000004.1"/>
</dbReference>
<dbReference type="EMBL" id="JACSQG010000004">
    <property type="protein sequence ID" value="MBD7977444.1"/>
    <property type="molecule type" value="Genomic_DNA"/>
</dbReference>
<dbReference type="InterPro" id="IPR052701">
    <property type="entry name" value="GAG_Ulvan_Degrading_Sulfatases"/>
</dbReference>
<dbReference type="SUPFAM" id="SSF53649">
    <property type="entry name" value="Alkaline phosphatase-like"/>
    <property type="match status" value="1"/>
</dbReference>
<dbReference type="PANTHER" id="PTHR43751">
    <property type="entry name" value="SULFATASE"/>
    <property type="match status" value="1"/>
</dbReference>
<evidence type="ECO:0000256" key="1">
    <source>
        <dbReference type="SAM" id="Phobius"/>
    </source>
</evidence>
<organism evidence="4 5">
    <name type="scientific">Serpens gallinarum</name>
    <dbReference type="NCBI Taxonomy" id="2763075"/>
    <lineage>
        <taxon>Bacteria</taxon>
        <taxon>Pseudomonadati</taxon>
        <taxon>Pseudomonadota</taxon>
        <taxon>Gammaproteobacteria</taxon>
        <taxon>Pseudomonadales</taxon>
        <taxon>Pseudomonadaceae</taxon>
        <taxon>Pseudomonas</taxon>
    </lineage>
</organism>
<gene>
    <name evidence="4" type="ORF">H9642_09605</name>
</gene>
<feature type="transmembrane region" description="Helical" evidence="1">
    <location>
        <begin position="12"/>
        <end position="33"/>
    </location>
</feature>
<feature type="domain" description="Inner membrane protein YejM N-terminal" evidence="3">
    <location>
        <begin position="39"/>
        <end position="241"/>
    </location>
</feature>
<name>A0ABR8TQ59_9PSED</name>
<dbReference type="Gene3D" id="3.40.720.10">
    <property type="entry name" value="Alkaline Phosphatase, subunit A"/>
    <property type="match status" value="1"/>
</dbReference>
<reference evidence="4 5" key="1">
    <citation type="submission" date="2020-08" db="EMBL/GenBank/DDBJ databases">
        <title>A Genomic Blueprint of the Chicken Gut Microbiome.</title>
        <authorList>
            <person name="Gilroy R."/>
            <person name="Ravi A."/>
            <person name="Getino M."/>
            <person name="Pursley I."/>
            <person name="Horton D.L."/>
            <person name="Alikhan N.-F."/>
            <person name="Baker D."/>
            <person name="Gharbi K."/>
            <person name="Hall N."/>
            <person name="Watson M."/>
            <person name="Adriaenssens E.M."/>
            <person name="Foster-Nyarko E."/>
            <person name="Jarju S."/>
            <person name="Secka A."/>
            <person name="Antonio M."/>
            <person name="Oren A."/>
            <person name="Chaudhuri R."/>
            <person name="La Ragione R.M."/>
            <person name="Hildebrand F."/>
            <person name="Pallen M.J."/>
        </authorList>
    </citation>
    <scope>NUCLEOTIDE SEQUENCE [LARGE SCALE GENOMIC DNA]</scope>
    <source>
        <strain evidence="4 5">Sa2CUA2</strain>
    </source>
</reference>
<keyword evidence="1" id="KW-0812">Transmembrane</keyword>
<evidence type="ECO:0000259" key="3">
    <source>
        <dbReference type="Pfam" id="PF11893"/>
    </source>
</evidence>
<feature type="transmembrane region" description="Helical" evidence="1">
    <location>
        <begin position="74"/>
        <end position="98"/>
    </location>
</feature>